<keyword evidence="2" id="KW-1185">Reference proteome</keyword>
<proteinExistence type="predicted"/>
<reference evidence="2" key="1">
    <citation type="journal article" date="2023" name="Front. Plant Sci.">
        <title>Chromosomal-level genome assembly of Melastoma candidum provides insights into trichome evolution.</title>
        <authorList>
            <person name="Zhong Y."/>
            <person name="Wu W."/>
            <person name="Sun C."/>
            <person name="Zou P."/>
            <person name="Liu Y."/>
            <person name="Dai S."/>
            <person name="Zhou R."/>
        </authorList>
    </citation>
    <scope>NUCLEOTIDE SEQUENCE [LARGE SCALE GENOMIC DNA]</scope>
</reference>
<gene>
    <name evidence="1" type="ORF">MLD38_003763</name>
</gene>
<protein>
    <submittedName>
        <fullName evidence="1">Uncharacterized protein</fullName>
    </submittedName>
</protein>
<accession>A0ACB9S329</accession>
<dbReference type="Proteomes" id="UP001057402">
    <property type="component" value="Chromosome 2"/>
</dbReference>
<evidence type="ECO:0000313" key="2">
    <source>
        <dbReference type="Proteomes" id="UP001057402"/>
    </source>
</evidence>
<dbReference type="EMBL" id="CM042881">
    <property type="protein sequence ID" value="KAI4385770.1"/>
    <property type="molecule type" value="Genomic_DNA"/>
</dbReference>
<comment type="caution">
    <text evidence="1">The sequence shown here is derived from an EMBL/GenBank/DDBJ whole genome shotgun (WGS) entry which is preliminary data.</text>
</comment>
<sequence>MPPFGVLANANGPELKPRLLRCLLRELVPGKKRQLGDPSDVSRVVSVVRNRGLLLESVVGLEEKLAASWKSAVDDWVDRLMNLIQSDMPDKSWAGVCLLGVTCQECNFYRFLNSYSSWFEELIKLIQVKDLSRFVRVASFASLSDLFVRLGHLSSGKKDGAIFAGRLIQPTLKLLIEDGSEALWDAGVDLFSSIINSFPSAFNRHYYDSVESTIASKIIQGKCGTSLSKKLAYCLAALPRSKGDEETWSLLMLKILLSVNRHLDDIFRGLEEEFKSEEAIRLLVPPGKDPPHFLGYEPTLDGVPAQDIKGMSTSSACALIICCCEMLTNAYPVPVYVPVRSLLVLAERVLMVDGSVPRTSSPFVTAIQQESLCLDLPVLHSHCLELLIALNGGMRSLILPHAPYMGRLIERYSKKCVWSEQRIKLYTVMKNFLISMGVGTSIFLSKAVFSNALKDLSLKYDNVIPLSSTLSKASEGSQETKSKRKRKHGFYNGNHEAQHDLVNKEVQKLLENVPTSIWIAALEALETLLTVSSALKSESWKPQADDLLIEVASSLLENEGMSSLCDGASALEKLQLAALKALLASILSQTHARPAHLAKSLELCRRGLKGVGTKVGEFCAHALLTLEVLIHPRGLPLMEQAAATTISNSFVVNKFQENTRTEWPREGIVFRQGSRVNGVIQLGLEDDCLHREWIENVEEDHTPKRKRSLKSTSDYPSAGSSPDNAEIAPRDRMYTDVRLENDGQNSTTIRQQEDLDQTGAIIREHGNPASTPTPATTIRVGKDTGKVAEDCRSVTLHKEAPAIAGNDNVRPTGDNPTSEGKEVMSDSDDNGEGFPEIVFADPDSDPDEG</sequence>
<name>A0ACB9S329_9MYRT</name>
<evidence type="ECO:0000313" key="1">
    <source>
        <dbReference type="EMBL" id="KAI4385770.1"/>
    </source>
</evidence>
<organism evidence="1 2">
    <name type="scientific">Melastoma candidum</name>
    <dbReference type="NCBI Taxonomy" id="119954"/>
    <lineage>
        <taxon>Eukaryota</taxon>
        <taxon>Viridiplantae</taxon>
        <taxon>Streptophyta</taxon>
        <taxon>Embryophyta</taxon>
        <taxon>Tracheophyta</taxon>
        <taxon>Spermatophyta</taxon>
        <taxon>Magnoliopsida</taxon>
        <taxon>eudicotyledons</taxon>
        <taxon>Gunneridae</taxon>
        <taxon>Pentapetalae</taxon>
        <taxon>rosids</taxon>
        <taxon>malvids</taxon>
        <taxon>Myrtales</taxon>
        <taxon>Melastomataceae</taxon>
        <taxon>Melastomatoideae</taxon>
        <taxon>Melastomateae</taxon>
        <taxon>Melastoma</taxon>
    </lineage>
</organism>